<dbReference type="GO" id="GO:0005524">
    <property type="term" value="F:ATP binding"/>
    <property type="evidence" value="ECO:0007669"/>
    <property type="project" value="InterPro"/>
</dbReference>
<dbReference type="GO" id="GO:0019221">
    <property type="term" value="P:cytokine-mediated signaling pathway"/>
    <property type="evidence" value="ECO:0007669"/>
    <property type="project" value="TreeGrafter"/>
</dbReference>
<evidence type="ECO:0000259" key="3">
    <source>
        <dbReference type="PROSITE" id="PS50057"/>
    </source>
</evidence>
<keyword evidence="1" id="KW-0727">SH2 domain</keyword>
<dbReference type="GO" id="GO:0005829">
    <property type="term" value="C:cytosol"/>
    <property type="evidence" value="ECO:0007669"/>
    <property type="project" value="TreeGrafter"/>
</dbReference>
<accession>A0A2C9JTD4</accession>
<feature type="domain" description="Protein kinase" evidence="2">
    <location>
        <begin position="858"/>
        <end position="1163"/>
    </location>
</feature>
<name>A0A2C9JTD4_BIOGL</name>
<dbReference type="InterPro" id="IPR020635">
    <property type="entry name" value="Tyr_kinase_cat_dom"/>
</dbReference>
<dbReference type="Gene3D" id="1.10.510.10">
    <property type="entry name" value="Transferase(Phosphotransferase) domain 1"/>
    <property type="match status" value="2"/>
</dbReference>
<dbReference type="InterPro" id="IPR000719">
    <property type="entry name" value="Prot_kinase_dom"/>
</dbReference>
<dbReference type="GO" id="GO:0004715">
    <property type="term" value="F:non-membrane spanning protein tyrosine kinase activity"/>
    <property type="evidence" value="ECO:0007669"/>
    <property type="project" value="TreeGrafter"/>
</dbReference>
<dbReference type="GO" id="GO:0035556">
    <property type="term" value="P:intracellular signal transduction"/>
    <property type="evidence" value="ECO:0007669"/>
    <property type="project" value="TreeGrafter"/>
</dbReference>
<feature type="domain" description="Protein kinase" evidence="2">
    <location>
        <begin position="496"/>
        <end position="799"/>
    </location>
</feature>
<feature type="domain" description="FERM" evidence="3">
    <location>
        <begin position="23"/>
        <end position="356"/>
    </location>
</feature>
<dbReference type="KEGG" id="bgt:106067432"/>
<dbReference type="Proteomes" id="UP000076420">
    <property type="component" value="Unassembled WGS sequence"/>
</dbReference>
<evidence type="ECO:0000313" key="4">
    <source>
        <dbReference type="EnsemblMetazoa" id="BGLB007765-PB"/>
    </source>
</evidence>
<evidence type="ECO:0000313" key="5">
    <source>
        <dbReference type="Proteomes" id="UP000076420"/>
    </source>
</evidence>
<protein>
    <recommendedName>
        <fullName evidence="6">Non-specific protein-tyrosine kinase</fullName>
    </recommendedName>
</protein>
<dbReference type="InterPro" id="IPR051286">
    <property type="entry name" value="JAK"/>
</dbReference>
<dbReference type="STRING" id="6526.A0A2C9JTD4"/>
<dbReference type="InterPro" id="IPR008266">
    <property type="entry name" value="Tyr_kinase_AS"/>
</dbReference>
<dbReference type="AlphaFoldDB" id="A0A2C9JTD4"/>
<dbReference type="SMART" id="SM00219">
    <property type="entry name" value="TyrKc"/>
    <property type="match status" value="1"/>
</dbReference>
<reference evidence="4" key="1">
    <citation type="submission" date="2020-05" db="UniProtKB">
        <authorList>
            <consortium name="EnsemblMetazoa"/>
        </authorList>
    </citation>
    <scope>IDENTIFICATION</scope>
    <source>
        <strain evidence="4">BB02</strain>
    </source>
</reference>
<dbReference type="PANTHER" id="PTHR45807:SF7">
    <property type="entry name" value="TYROSINE-PROTEIN KINASE HOPSCOTCH"/>
    <property type="match status" value="1"/>
</dbReference>
<organism evidence="4 5">
    <name type="scientific">Biomphalaria glabrata</name>
    <name type="common">Bloodfluke planorb</name>
    <name type="synonym">Freshwater snail</name>
    <dbReference type="NCBI Taxonomy" id="6526"/>
    <lineage>
        <taxon>Eukaryota</taxon>
        <taxon>Metazoa</taxon>
        <taxon>Spiralia</taxon>
        <taxon>Lophotrochozoa</taxon>
        <taxon>Mollusca</taxon>
        <taxon>Gastropoda</taxon>
        <taxon>Heterobranchia</taxon>
        <taxon>Euthyneura</taxon>
        <taxon>Panpulmonata</taxon>
        <taxon>Hygrophila</taxon>
        <taxon>Lymnaeoidea</taxon>
        <taxon>Planorbidae</taxon>
        <taxon>Biomphalaria</taxon>
    </lineage>
</organism>
<dbReference type="PROSITE" id="PS00109">
    <property type="entry name" value="PROTEIN_KINASE_TYR"/>
    <property type="match status" value="1"/>
</dbReference>
<dbReference type="SUPFAM" id="SSF56112">
    <property type="entry name" value="Protein kinase-like (PK-like)"/>
    <property type="match status" value="2"/>
</dbReference>
<evidence type="ECO:0008006" key="6">
    <source>
        <dbReference type="Google" id="ProtNLM"/>
    </source>
</evidence>
<dbReference type="PROSITE" id="PS50057">
    <property type="entry name" value="FERM_3"/>
    <property type="match status" value="1"/>
</dbReference>
<gene>
    <name evidence="4" type="primary">106067432</name>
</gene>
<proteinExistence type="predicted"/>
<dbReference type="GO" id="GO:0030154">
    <property type="term" value="P:cell differentiation"/>
    <property type="evidence" value="ECO:0007669"/>
    <property type="project" value="TreeGrafter"/>
</dbReference>
<dbReference type="PRINTS" id="PR00109">
    <property type="entry name" value="TYRKINASE"/>
</dbReference>
<dbReference type="PANTHER" id="PTHR45807">
    <property type="entry name" value="TYROSINE-PROTEIN KINASE HOPSCOTCH"/>
    <property type="match status" value="1"/>
</dbReference>
<evidence type="ECO:0000256" key="1">
    <source>
        <dbReference type="ARBA" id="ARBA00022999"/>
    </source>
</evidence>
<dbReference type="Pfam" id="PF07714">
    <property type="entry name" value="PK_Tyr_Ser-Thr"/>
    <property type="match status" value="2"/>
</dbReference>
<dbReference type="PROSITE" id="PS50011">
    <property type="entry name" value="PROTEIN_KINASE_DOM"/>
    <property type="match status" value="2"/>
</dbReference>
<dbReference type="GO" id="GO:0007259">
    <property type="term" value="P:cell surface receptor signaling pathway via JAK-STAT"/>
    <property type="evidence" value="ECO:0007669"/>
    <property type="project" value="TreeGrafter"/>
</dbReference>
<dbReference type="InterPro" id="IPR000299">
    <property type="entry name" value="FERM_domain"/>
</dbReference>
<evidence type="ECO:0000259" key="2">
    <source>
        <dbReference type="PROSITE" id="PS50011"/>
    </source>
</evidence>
<dbReference type="VEuPathDB" id="VectorBase:BGLB007765"/>
<sequence>MRNILRTLFFKHSDMDNLQNITHSITIHFVNKGIRPKSFDLQTHNLTCEQVLRLCIDHVCDALKIVPEKCKAPKFLPLFGLVTLPEETIWLPRNHTFEPYSNSQRNYKFKIRFRPPPDYVSQLKTDTGSNVMWEYLFLQIHNDFLTGTLVESKKLDTKNVFTLLTYALLMPKDLPYDSSLKVNEKYRERQIGFIRFITFFSKSLRSRLISTNLIDHYWLREGLKENTKIMKSKNENLRHFKKKFYKTILDAEPNYGSEQYAEVLVGKDNEEVTVTIGYYGEHQQPALYFGEELQFILSGILYIELQLPKNSQKKLWTVMIQLKDEKSYKIQFKKECAAKSFLSMLQGYYSLYVKYDKHLIADIQTIGSKLSSELYSFGPLKYLTAVKYLKESQSPTDPENKSFLIHESFTDFDKYVVISSSRKSKDSKDITVETFNITVDDGQMFTLNNSCQKKMSASEVRVYLKKEFGDQLHPRNYSHVSELEHIFKTEASDYYKENSKETENYSNGKIFLPDELDNRRHHIQDKNLYLKKYEVSFNGVKMMLVELQQDSGKYAEAFRSSLSDLMKLHKVRPSSFFKFYGMVVDRKLGALMEYSDSDLMTYICKNPQSIPQKVDIMEQIIKILSVMEDHSLFHGNIRLRRFAVFKGNNHINIKLGDAGVVSYLNTEDKFQADNNERLPWLSPERRKKLSHVTYESECYAVGTTLCEILHRNDNFAEILKLSDPRELWQYFDSNPFLPKPDFRFENHHHNKRNPNCLKCKGEKVLDEVFNSIIMWCWKTDPIERPTAVDLKKKFSEIKLMAEELDRDTVFEGLKEVVYEAGFKDELDILDESKLTKAALENILMKKVGQKFLPDSCVTVKSKELGRGYFGVVWEGLIREPNRNLNHKGKQEHWKKVAVKKFRCNHKHSDKKVVISSEGSFVKEVMLACSLNHSNIVRCLHFAFDQTDSDFSNVLLIMEFMDAGNLCSYAERNRNDLSQQHMNRLLIIYHPLMYKLPSQGMVYLSGKDIVHRDLAARNILLAKLEGNEIVGKISDFGLARRMEENYRFYRNKAHTAIPFAWMPPECLDRRSDDNRFTSKGDVWSFGTVMWEAFSKGKNPRKMMQIIDTNEMEGNLLKEYKRGWRLGQEEDVPDDIYFVMTQCWEFEHEKRPAFVELVQTLKGLLNFKQ</sequence>
<dbReference type="EnsemblMetazoa" id="BGLB007765-RB">
    <property type="protein sequence ID" value="BGLB007765-PB"/>
    <property type="gene ID" value="BGLB007765"/>
</dbReference>
<dbReference type="InterPro" id="IPR011009">
    <property type="entry name" value="Kinase-like_dom_sf"/>
</dbReference>
<dbReference type="OrthoDB" id="6109907at2759"/>
<dbReference type="InterPro" id="IPR001245">
    <property type="entry name" value="Ser-Thr/Tyr_kinase_cat_dom"/>
</dbReference>
<dbReference type="VEuPathDB" id="VectorBase:BGLAX_052725"/>
<dbReference type="GO" id="GO:0005126">
    <property type="term" value="F:cytokine receptor binding"/>
    <property type="evidence" value="ECO:0007669"/>
    <property type="project" value="TreeGrafter"/>
</dbReference>